<organism evidence="1 2">
    <name type="scientific">Sphingobium amiense</name>
    <dbReference type="NCBI Taxonomy" id="135719"/>
    <lineage>
        <taxon>Bacteria</taxon>
        <taxon>Pseudomonadati</taxon>
        <taxon>Pseudomonadota</taxon>
        <taxon>Alphaproteobacteria</taxon>
        <taxon>Sphingomonadales</taxon>
        <taxon>Sphingomonadaceae</taxon>
        <taxon>Sphingobium</taxon>
    </lineage>
</organism>
<evidence type="ECO:0000313" key="2">
    <source>
        <dbReference type="Proteomes" id="UP000279959"/>
    </source>
</evidence>
<evidence type="ECO:0000313" key="1">
    <source>
        <dbReference type="EMBL" id="BBD96784.1"/>
    </source>
</evidence>
<dbReference type="KEGG" id="sami:SAMIE_1002850"/>
<name>A0A494VWK0_9SPHN</name>
<dbReference type="AlphaFoldDB" id="A0A494VWK0"/>
<sequence>MNASLGDTTRPPSLALAARQRSHVLLVLADALPGNTAQFERWLDQSVRQAVSSRAELLCARSYVEDDVDITRGRFTRLPFRYLTIFELSVDGADQCGDAIDMIARDYIESGLATAPATWLYHPASSKVGVLDGEASGMTVAYANACPGEEAEFREWYATRHIRHALHIPALVSGEFLERSLFQNPGAMENGFAGIALYEQSGSAQSIVDAFLSLPPETFSFPSMDKSRFSEASYRCLGLADEPVS</sequence>
<dbReference type="Proteomes" id="UP000279959">
    <property type="component" value="Chromosome"/>
</dbReference>
<evidence type="ECO:0008006" key="3">
    <source>
        <dbReference type="Google" id="ProtNLM"/>
    </source>
</evidence>
<protein>
    <recommendedName>
        <fullName evidence="3">EthD domain-containing protein</fullName>
    </recommendedName>
</protein>
<proteinExistence type="predicted"/>
<accession>A0A494VWK0</accession>
<dbReference type="RefSeq" id="WP_126516703.1">
    <property type="nucleotide sequence ID" value="NZ_AP018664.1"/>
</dbReference>
<keyword evidence="2" id="KW-1185">Reference proteome</keyword>
<dbReference type="EMBL" id="AP018664">
    <property type="protein sequence ID" value="BBD96784.1"/>
    <property type="molecule type" value="Genomic_DNA"/>
</dbReference>
<gene>
    <name evidence="1" type="ORF">SAMIE_1002850</name>
</gene>
<reference evidence="1 2" key="1">
    <citation type="submission" date="2018-05" db="EMBL/GenBank/DDBJ databases">
        <title>Complete Genome Sequence of the Nonylphenol-Degrading Bacterium Sphingobium amiense DSM 16289T.</title>
        <authorList>
            <person name="Ootsuka M."/>
            <person name="Nishizawa T."/>
            <person name="Ohta H."/>
        </authorList>
    </citation>
    <scope>NUCLEOTIDE SEQUENCE [LARGE SCALE GENOMIC DNA]</scope>
    <source>
        <strain evidence="1 2">DSM 16289</strain>
    </source>
</reference>